<keyword evidence="1" id="KW-1185">Reference proteome</keyword>
<sequence length="207" mass="24200">MTACSWVLKKKGDTKLVHDIVHKIITCTSTFHKFTILYIPGDHNLVADLLSRDMELTCHHIDLQWNLMKQNLTNVNVETPKDGLLIQKIKKLLKNDVEIVARNSPIYNNVEYLNYFINCIQGNDNKIYVYFPPVKYINSLLKTTYLCGRKAVLIAPCILETPWKVRQIYKEYFTMKTINVLKKKEIQEMITSSPIKKWMLVELIPKI</sequence>
<dbReference type="WBParaSite" id="SVE_1523900.1">
    <property type="protein sequence ID" value="SVE_1523900.1"/>
    <property type="gene ID" value="SVE_1523900"/>
</dbReference>
<evidence type="ECO:0000313" key="1">
    <source>
        <dbReference type="Proteomes" id="UP000035680"/>
    </source>
</evidence>
<reference evidence="1" key="1">
    <citation type="submission" date="2014-07" db="EMBL/GenBank/DDBJ databases">
        <authorList>
            <person name="Martin A.A"/>
            <person name="De Silva N."/>
        </authorList>
    </citation>
    <scope>NUCLEOTIDE SEQUENCE</scope>
</reference>
<name>A0A0K0FTD5_STRVS</name>
<dbReference type="AlphaFoldDB" id="A0A0K0FTD5"/>
<proteinExistence type="predicted"/>
<protein>
    <submittedName>
        <fullName evidence="2">RNase H domain-containing protein</fullName>
    </submittedName>
</protein>
<dbReference type="Proteomes" id="UP000035680">
    <property type="component" value="Unassembled WGS sequence"/>
</dbReference>
<reference evidence="2" key="2">
    <citation type="submission" date="2015-08" db="UniProtKB">
        <authorList>
            <consortium name="WormBaseParasite"/>
        </authorList>
    </citation>
    <scope>IDENTIFICATION</scope>
</reference>
<organism evidence="1 2">
    <name type="scientific">Strongyloides venezuelensis</name>
    <name type="common">Threadworm</name>
    <dbReference type="NCBI Taxonomy" id="75913"/>
    <lineage>
        <taxon>Eukaryota</taxon>
        <taxon>Metazoa</taxon>
        <taxon>Ecdysozoa</taxon>
        <taxon>Nematoda</taxon>
        <taxon>Chromadorea</taxon>
        <taxon>Rhabditida</taxon>
        <taxon>Tylenchina</taxon>
        <taxon>Panagrolaimomorpha</taxon>
        <taxon>Strongyloidoidea</taxon>
        <taxon>Strongyloididae</taxon>
        <taxon>Strongyloides</taxon>
    </lineage>
</organism>
<evidence type="ECO:0000313" key="2">
    <source>
        <dbReference type="WBParaSite" id="SVE_1523900.1"/>
    </source>
</evidence>
<accession>A0A0K0FTD5</accession>